<accession>A0AAD8K841</accession>
<gene>
    <name evidence="1" type="ORF">QVD17_26882</name>
</gene>
<name>A0AAD8K841_TARER</name>
<proteinExistence type="predicted"/>
<reference evidence="1" key="1">
    <citation type="journal article" date="2023" name="bioRxiv">
        <title>Improved chromosome-level genome assembly for marigold (Tagetes erecta).</title>
        <authorList>
            <person name="Jiang F."/>
            <person name="Yuan L."/>
            <person name="Wang S."/>
            <person name="Wang H."/>
            <person name="Xu D."/>
            <person name="Wang A."/>
            <person name="Fan W."/>
        </authorList>
    </citation>
    <scope>NUCLEOTIDE SEQUENCE</scope>
    <source>
        <strain evidence="1">WSJ</strain>
        <tissue evidence="1">Leaf</tissue>
    </source>
</reference>
<protein>
    <submittedName>
        <fullName evidence="1">Uncharacterized protein</fullName>
    </submittedName>
</protein>
<dbReference type="Proteomes" id="UP001229421">
    <property type="component" value="Unassembled WGS sequence"/>
</dbReference>
<keyword evidence="2" id="KW-1185">Reference proteome</keyword>
<sequence length="88" mass="9562">MLLIWLQIATSPTIPVSLDPFATRVDSLTDFETLLVQRAKSSSGVSQGDAEPSSGAIELNKAELVRIGHAKYANAVQIWDRKSGKLDH</sequence>
<organism evidence="1 2">
    <name type="scientific">Tagetes erecta</name>
    <name type="common">African marigold</name>
    <dbReference type="NCBI Taxonomy" id="13708"/>
    <lineage>
        <taxon>Eukaryota</taxon>
        <taxon>Viridiplantae</taxon>
        <taxon>Streptophyta</taxon>
        <taxon>Embryophyta</taxon>
        <taxon>Tracheophyta</taxon>
        <taxon>Spermatophyta</taxon>
        <taxon>Magnoliopsida</taxon>
        <taxon>eudicotyledons</taxon>
        <taxon>Gunneridae</taxon>
        <taxon>Pentapetalae</taxon>
        <taxon>asterids</taxon>
        <taxon>campanulids</taxon>
        <taxon>Asterales</taxon>
        <taxon>Asteraceae</taxon>
        <taxon>Asteroideae</taxon>
        <taxon>Heliantheae alliance</taxon>
        <taxon>Tageteae</taxon>
        <taxon>Tagetes</taxon>
    </lineage>
</organism>
<comment type="caution">
    <text evidence="1">The sequence shown here is derived from an EMBL/GenBank/DDBJ whole genome shotgun (WGS) entry which is preliminary data.</text>
</comment>
<evidence type="ECO:0000313" key="1">
    <source>
        <dbReference type="EMBL" id="KAK1417748.1"/>
    </source>
</evidence>
<dbReference type="EMBL" id="JAUHHV010000007">
    <property type="protein sequence ID" value="KAK1417748.1"/>
    <property type="molecule type" value="Genomic_DNA"/>
</dbReference>
<evidence type="ECO:0000313" key="2">
    <source>
        <dbReference type="Proteomes" id="UP001229421"/>
    </source>
</evidence>
<dbReference type="AlphaFoldDB" id="A0AAD8K841"/>